<keyword evidence="9" id="KW-1185">Reference proteome</keyword>
<feature type="transmembrane region" description="Helical" evidence="5">
    <location>
        <begin position="277"/>
        <end position="295"/>
    </location>
</feature>
<dbReference type="InterPro" id="IPR000620">
    <property type="entry name" value="EamA_dom"/>
</dbReference>
<evidence type="ECO:0000256" key="4">
    <source>
        <dbReference type="ARBA" id="ARBA00023136"/>
    </source>
</evidence>
<evidence type="ECO:0000256" key="3">
    <source>
        <dbReference type="ARBA" id="ARBA00022989"/>
    </source>
</evidence>
<dbReference type="EMBL" id="CAADRA010005203">
    <property type="protein sequence ID" value="VFT86932.1"/>
    <property type="molecule type" value="Genomic_DNA"/>
</dbReference>
<feature type="transmembrane region" description="Helical" evidence="5">
    <location>
        <begin position="35"/>
        <end position="57"/>
    </location>
</feature>
<dbReference type="InterPro" id="IPR037185">
    <property type="entry name" value="EmrE-like"/>
</dbReference>
<evidence type="ECO:0000256" key="2">
    <source>
        <dbReference type="ARBA" id="ARBA00022692"/>
    </source>
</evidence>
<dbReference type="EMBL" id="VJMH01005182">
    <property type="protein sequence ID" value="KAF0699375.1"/>
    <property type="molecule type" value="Genomic_DNA"/>
</dbReference>
<accession>A0A485KPX4</accession>
<dbReference type="PANTHER" id="PTHR22911:SF6">
    <property type="entry name" value="SOLUTE CARRIER FAMILY 35 MEMBER G1"/>
    <property type="match status" value="1"/>
</dbReference>
<proteinExistence type="predicted"/>
<evidence type="ECO:0000313" key="9">
    <source>
        <dbReference type="Proteomes" id="UP000332933"/>
    </source>
</evidence>
<dbReference type="GO" id="GO:0016020">
    <property type="term" value="C:membrane"/>
    <property type="evidence" value="ECO:0007669"/>
    <property type="project" value="UniProtKB-SubCell"/>
</dbReference>
<evidence type="ECO:0000256" key="1">
    <source>
        <dbReference type="ARBA" id="ARBA00004141"/>
    </source>
</evidence>
<evidence type="ECO:0000313" key="7">
    <source>
        <dbReference type="EMBL" id="KAF0699375.1"/>
    </source>
</evidence>
<evidence type="ECO:0000259" key="6">
    <source>
        <dbReference type="Pfam" id="PF00892"/>
    </source>
</evidence>
<dbReference type="Proteomes" id="UP000332933">
    <property type="component" value="Unassembled WGS sequence"/>
</dbReference>
<feature type="transmembrane region" description="Helical" evidence="5">
    <location>
        <begin position="246"/>
        <end position="265"/>
    </location>
</feature>
<feature type="transmembrane region" description="Helical" evidence="5">
    <location>
        <begin position="180"/>
        <end position="201"/>
    </location>
</feature>
<dbReference type="Pfam" id="PF00892">
    <property type="entry name" value="EamA"/>
    <property type="match status" value="2"/>
</dbReference>
<reference evidence="7" key="2">
    <citation type="submission" date="2019-06" db="EMBL/GenBank/DDBJ databases">
        <title>Genomics analysis of Aphanomyces spp. identifies a new class of oomycete effector associated with host adaptation.</title>
        <authorList>
            <person name="Gaulin E."/>
        </authorList>
    </citation>
    <scope>NUCLEOTIDE SEQUENCE</scope>
    <source>
        <strain evidence="7">CBS 578.67</strain>
    </source>
</reference>
<dbReference type="SUPFAM" id="SSF103481">
    <property type="entry name" value="Multidrug resistance efflux transporter EmrE"/>
    <property type="match status" value="2"/>
</dbReference>
<feature type="transmembrane region" description="Helical" evidence="5">
    <location>
        <begin position="301"/>
        <end position="321"/>
    </location>
</feature>
<organism evidence="8 9">
    <name type="scientific">Aphanomyces stellatus</name>
    <dbReference type="NCBI Taxonomy" id="120398"/>
    <lineage>
        <taxon>Eukaryota</taxon>
        <taxon>Sar</taxon>
        <taxon>Stramenopiles</taxon>
        <taxon>Oomycota</taxon>
        <taxon>Saprolegniomycetes</taxon>
        <taxon>Saprolegniales</taxon>
        <taxon>Verrucalvaceae</taxon>
        <taxon>Aphanomyces</taxon>
    </lineage>
</organism>
<reference evidence="8 9" key="1">
    <citation type="submission" date="2019-03" db="EMBL/GenBank/DDBJ databases">
        <authorList>
            <person name="Gaulin E."/>
            <person name="Dumas B."/>
        </authorList>
    </citation>
    <scope>NUCLEOTIDE SEQUENCE [LARGE SCALE GENOMIC DNA]</scope>
    <source>
        <strain evidence="8">CBS 568.67</strain>
    </source>
</reference>
<feature type="domain" description="EamA" evidence="6">
    <location>
        <begin position="188"/>
        <end position="320"/>
    </location>
</feature>
<dbReference type="AlphaFoldDB" id="A0A485KPX4"/>
<keyword evidence="2 5" id="KW-0812">Transmembrane</keyword>
<dbReference type="OrthoDB" id="306876at2759"/>
<dbReference type="PANTHER" id="PTHR22911">
    <property type="entry name" value="ACYL-MALONYL CONDENSING ENZYME-RELATED"/>
    <property type="match status" value="1"/>
</dbReference>
<evidence type="ECO:0000256" key="5">
    <source>
        <dbReference type="SAM" id="Phobius"/>
    </source>
</evidence>
<feature type="domain" description="EamA" evidence="6">
    <location>
        <begin position="36"/>
        <end position="167"/>
    </location>
</feature>
<keyword evidence="3 5" id="KW-1133">Transmembrane helix</keyword>
<sequence length="338" mass="36135">MPSLTTTLKEVAPLLPSTNVRAIGCPDESIPQHRLLGLFLVAISATTFSLMSCGIKYESAYVSSMEAMFWRGLGAWVLNLVAILITQTSVRIDTALVPVVAFRCVVGFGSTALAFWTISQLPLADASCIIFINPVLTFLLGALVLGEHLYLVDFCMALASFGGVVCVARPSFLFGATTTAWVGSPFAVAGGLLSASCQALAYVSLRQTKSIHFLVMIHYFMLSGVVGAALWLVVVETGFHIHQAPSVVWLVCSSTGLLGFLGQVCMTKGFQLEHAGLASMMRYLDIVFVFIWDAMLLKESINPWSICGAAIILSSAVAITVRTANRPTNVNGKSASPK</sequence>
<comment type="subcellular location">
    <subcellularLocation>
        <location evidence="1">Membrane</location>
        <topology evidence="1">Multi-pass membrane protein</topology>
    </subcellularLocation>
</comment>
<gene>
    <name evidence="8" type="primary">Aste57867_10056</name>
    <name evidence="7" type="ORF">As57867_010017</name>
    <name evidence="8" type="ORF">ASTE57867_10056</name>
</gene>
<protein>
    <submittedName>
        <fullName evidence="8">Aste57867_10056 protein</fullName>
    </submittedName>
</protein>
<feature type="transmembrane region" description="Helical" evidence="5">
    <location>
        <begin position="124"/>
        <end position="144"/>
    </location>
</feature>
<evidence type="ECO:0000313" key="8">
    <source>
        <dbReference type="EMBL" id="VFT86932.1"/>
    </source>
</evidence>
<feature type="transmembrane region" description="Helical" evidence="5">
    <location>
        <begin position="95"/>
        <end position="118"/>
    </location>
</feature>
<feature type="transmembrane region" description="Helical" evidence="5">
    <location>
        <begin position="213"/>
        <end position="234"/>
    </location>
</feature>
<feature type="transmembrane region" description="Helical" evidence="5">
    <location>
        <begin position="69"/>
        <end position="86"/>
    </location>
</feature>
<keyword evidence="4 5" id="KW-0472">Membrane</keyword>
<name>A0A485KPX4_9STRA</name>